<dbReference type="FunFam" id="1.20.5.500:FF:000007">
    <property type="entry name" value="ATPase inhibitor, putative"/>
    <property type="match status" value="1"/>
</dbReference>
<feature type="compositionally biased region" description="Gly residues" evidence="7">
    <location>
        <begin position="57"/>
        <end position="69"/>
    </location>
</feature>
<dbReference type="GO" id="GO:0042030">
    <property type="term" value="F:ATPase inhibitor activity"/>
    <property type="evidence" value="ECO:0007669"/>
    <property type="project" value="InterPro"/>
</dbReference>
<keyword evidence="4" id="KW-0175">Coiled coil</keyword>
<dbReference type="InterPro" id="IPR007648">
    <property type="entry name" value="ATPase_inhibitor_mt"/>
</dbReference>
<dbReference type="Proteomes" id="UP000215902">
    <property type="component" value="Unassembled WGS sequence"/>
</dbReference>
<dbReference type="Pfam" id="PF04568">
    <property type="entry name" value="IATP"/>
    <property type="match status" value="1"/>
</dbReference>
<comment type="similarity">
    <text evidence="2">Belongs to the ATPase inhibitor family.</text>
</comment>
<dbReference type="Gene3D" id="1.20.5.500">
    <property type="entry name" value="Single helix bin"/>
    <property type="match status" value="1"/>
</dbReference>
<protein>
    <recommendedName>
        <fullName evidence="6">ATP synthase F1 subunit epsilon</fullName>
    </recommendedName>
</protein>
<comment type="caution">
    <text evidence="8">The sequence shown here is derived from an EMBL/GenBank/DDBJ whole genome shotgun (WGS) entry which is preliminary data.</text>
</comment>
<organism evidence="8 9">
    <name type="scientific">Macrostomum lignano</name>
    <dbReference type="NCBI Taxonomy" id="282301"/>
    <lineage>
        <taxon>Eukaryota</taxon>
        <taxon>Metazoa</taxon>
        <taxon>Spiralia</taxon>
        <taxon>Lophotrochozoa</taxon>
        <taxon>Platyhelminthes</taxon>
        <taxon>Rhabditophora</taxon>
        <taxon>Macrostomorpha</taxon>
        <taxon>Macrostomida</taxon>
        <taxon>Macrostomidae</taxon>
        <taxon>Macrostomum</taxon>
    </lineage>
</organism>
<evidence type="ECO:0000256" key="2">
    <source>
        <dbReference type="ARBA" id="ARBA00010901"/>
    </source>
</evidence>
<dbReference type="PANTHER" id="PTHR48417:SF1">
    <property type="entry name" value="ATP SYNTHASE F1 SUBUNIT EPSILON"/>
    <property type="match status" value="1"/>
</dbReference>
<dbReference type="OrthoDB" id="10045676at2759"/>
<reference evidence="8 9" key="1">
    <citation type="submission" date="2017-06" db="EMBL/GenBank/DDBJ databases">
        <title>A platform for efficient transgenesis in Macrostomum lignano, a flatworm model organism for stem cell research.</title>
        <authorList>
            <person name="Berezikov E."/>
        </authorList>
    </citation>
    <scope>NUCLEOTIDE SEQUENCE [LARGE SCALE GENOMIC DNA]</scope>
    <source>
        <strain evidence="8">DV1</strain>
        <tissue evidence="8">Whole organism</tissue>
    </source>
</reference>
<evidence type="ECO:0000256" key="4">
    <source>
        <dbReference type="ARBA" id="ARBA00023054"/>
    </source>
</evidence>
<accession>A0A267H432</accession>
<dbReference type="PANTHER" id="PTHR48417">
    <property type="entry name" value="ATP SYNTHASE F1 SUBUNIT EPSILON"/>
    <property type="match status" value="1"/>
</dbReference>
<evidence type="ECO:0000256" key="3">
    <source>
        <dbReference type="ARBA" id="ARBA00022946"/>
    </source>
</evidence>
<proteinExistence type="inferred from homology"/>
<evidence type="ECO:0000256" key="1">
    <source>
        <dbReference type="ARBA" id="ARBA00004173"/>
    </source>
</evidence>
<dbReference type="AlphaFoldDB" id="A0A267H432"/>
<evidence type="ECO:0000256" key="5">
    <source>
        <dbReference type="ARBA" id="ARBA00023128"/>
    </source>
</evidence>
<keyword evidence="3" id="KW-0809">Transit peptide</keyword>
<dbReference type="SUPFAM" id="SSF64602">
    <property type="entry name" value="F1 ATPase inhibitor, IF1, C-terminal domain"/>
    <property type="match status" value="1"/>
</dbReference>
<feature type="non-terminal residue" evidence="8">
    <location>
        <position position="1"/>
    </location>
</feature>
<feature type="region of interest" description="Disordered" evidence="7">
    <location>
        <begin position="56"/>
        <end position="85"/>
    </location>
</feature>
<evidence type="ECO:0000256" key="6">
    <source>
        <dbReference type="ARBA" id="ARBA00030036"/>
    </source>
</evidence>
<comment type="subcellular location">
    <subcellularLocation>
        <location evidence="1">Mitochondrion</location>
    </subcellularLocation>
</comment>
<feature type="region of interest" description="Disordered" evidence="7">
    <location>
        <begin position="125"/>
        <end position="145"/>
    </location>
</feature>
<sequence length="145" mass="16208">FCQKNSQHKLSYLTKMSYLTIGRHLFRNQRLLLGGSNSNNTCLAVPIICRQMSGNELGRGAGKGGGSGGSIRDAGGSMGKAQAAKEEEYFRRLEREQLAEMQHSLKQEVEHHEKEIAHHLEAIKKHRASMNQLDQAARGDENKKH</sequence>
<dbReference type="EMBL" id="NIVC01000035">
    <property type="protein sequence ID" value="PAA93035.1"/>
    <property type="molecule type" value="Genomic_DNA"/>
</dbReference>
<name>A0A267H432_9PLAT</name>
<keyword evidence="5" id="KW-0496">Mitochondrion</keyword>
<keyword evidence="9" id="KW-1185">Reference proteome</keyword>
<dbReference type="STRING" id="282301.A0A267H432"/>
<evidence type="ECO:0000313" key="9">
    <source>
        <dbReference type="Proteomes" id="UP000215902"/>
    </source>
</evidence>
<gene>
    <name evidence="8" type="ORF">BOX15_Mlig026008g2</name>
</gene>
<evidence type="ECO:0000256" key="7">
    <source>
        <dbReference type="SAM" id="MobiDB-lite"/>
    </source>
</evidence>
<evidence type="ECO:0000313" key="8">
    <source>
        <dbReference type="EMBL" id="PAA93035.1"/>
    </source>
</evidence>
<dbReference type="GO" id="GO:0005739">
    <property type="term" value="C:mitochondrion"/>
    <property type="evidence" value="ECO:0007669"/>
    <property type="project" value="UniProtKB-SubCell"/>
</dbReference>